<comment type="subcellular location">
    <subcellularLocation>
        <location evidence="1">Membrane</location>
        <topology evidence="1">Multi-pass membrane protein</topology>
    </subcellularLocation>
</comment>
<dbReference type="Pfam" id="PF01384">
    <property type="entry name" value="PHO4"/>
    <property type="match status" value="1"/>
</dbReference>
<feature type="transmembrane region" description="Helical" evidence="6">
    <location>
        <begin position="190"/>
        <end position="208"/>
    </location>
</feature>
<evidence type="ECO:0000256" key="2">
    <source>
        <dbReference type="ARBA" id="ARBA00022448"/>
    </source>
</evidence>
<feature type="transmembrane region" description="Helical" evidence="6">
    <location>
        <begin position="16"/>
        <end position="36"/>
    </location>
</feature>
<proteinExistence type="predicted"/>
<keyword evidence="4 6" id="KW-1133">Transmembrane helix</keyword>
<feature type="transmembrane region" description="Helical" evidence="6">
    <location>
        <begin position="234"/>
        <end position="255"/>
    </location>
</feature>
<feature type="transmembrane region" description="Helical" evidence="6">
    <location>
        <begin position="276"/>
        <end position="294"/>
    </location>
</feature>
<evidence type="ECO:0000256" key="4">
    <source>
        <dbReference type="ARBA" id="ARBA00022989"/>
    </source>
</evidence>
<sequence>MDYNISLSYFIDQLGSHPILLVSVLLTLGVIFVNGWTDAPNAIATCVSTRCIGVNKAIIMAAIFNFLGVLIMTLFNAEVAMTIKNMVNFEGNNNDALIALCAAMAAIVIWAIGAWYFGIPTSESHALIAGLTGAAIALQGGLTGVNPHEWLKVIYGLVLSTIIGFGVGYLICKLITILFSRCNRKKANTFFSGAQVAGGAAMAFVHGAQDGQKFLGVLLLGLFLVNDMDDTSGAVIPVWMMLLCSIVMGVGTSIGGKKIIKSVGMDMVKLEKYQGFSADVAASLCIFFSTILGIPVSTTHVKTTAIMGVGAVKRMSAINYAVVKDMVLTWVLTFPGCGLIGFGMAKLFLFLL</sequence>
<keyword evidence="5 6" id="KW-0472">Membrane</keyword>
<feature type="transmembrane region" description="Helical" evidence="6">
    <location>
        <begin position="57"/>
        <end position="77"/>
    </location>
</feature>
<dbReference type="PANTHER" id="PTHR11101">
    <property type="entry name" value="PHOSPHATE TRANSPORTER"/>
    <property type="match status" value="1"/>
</dbReference>
<evidence type="ECO:0000256" key="3">
    <source>
        <dbReference type="ARBA" id="ARBA00022692"/>
    </source>
</evidence>
<dbReference type="GO" id="GO:0005315">
    <property type="term" value="F:phosphate transmembrane transporter activity"/>
    <property type="evidence" value="ECO:0007669"/>
    <property type="project" value="InterPro"/>
</dbReference>
<evidence type="ECO:0000256" key="6">
    <source>
        <dbReference type="SAM" id="Phobius"/>
    </source>
</evidence>
<name>A0A9D1E801_9FIRM</name>
<comment type="caution">
    <text evidence="7">The sequence shown here is derived from an EMBL/GenBank/DDBJ whole genome shotgun (WGS) entry which is preliminary data.</text>
</comment>
<keyword evidence="2" id="KW-0813">Transport</keyword>
<dbReference type="GO" id="GO:0035435">
    <property type="term" value="P:phosphate ion transmembrane transport"/>
    <property type="evidence" value="ECO:0007669"/>
    <property type="project" value="TreeGrafter"/>
</dbReference>
<organism evidence="7 8">
    <name type="scientific">Candidatus Pullilachnospira gallistercoris</name>
    <dbReference type="NCBI Taxonomy" id="2840911"/>
    <lineage>
        <taxon>Bacteria</taxon>
        <taxon>Bacillati</taxon>
        <taxon>Bacillota</taxon>
        <taxon>Clostridia</taxon>
        <taxon>Lachnospirales</taxon>
        <taxon>Lachnospiraceae</taxon>
        <taxon>Lachnospiraceae incertae sedis</taxon>
        <taxon>Candidatus Pullilachnospira</taxon>
    </lineage>
</organism>
<accession>A0A9D1E801</accession>
<dbReference type="InterPro" id="IPR001204">
    <property type="entry name" value="Phos_transporter"/>
</dbReference>
<evidence type="ECO:0000313" key="7">
    <source>
        <dbReference type="EMBL" id="HIR69897.1"/>
    </source>
</evidence>
<dbReference type="GO" id="GO:0016020">
    <property type="term" value="C:membrane"/>
    <property type="evidence" value="ECO:0007669"/>
    <property type="project" value="UniProtKB-SubCell"/>
</dbReference>
<reference evidence="7" key="1">
    <citation type="submission" date="2020-10" db="EMBL/GenBank/DDBJ databases">
        <authorList>
            <person name="Gilroy R."/>
        </authorList>
    </citation>
    <scope>NUCLEOTIDE SEQUENCE</scope>
    <source>
        <strain evidence="7">ChiSjej5B23-6657</strain>
    </source>
</reference>
<reference evidence="7" key="2">
    <citation type="journal article" date="2021" name="PeerJ">
        <title>Extensive microbial diversity within the chicken gut microbiome revealed by metagenomics and culture.</title>
        <authorList>
            <person name="Gilroy R."/>
            <person name="Ravi A."/>
            <person name="Getino M."/>
            <person name="Pursley I."/>
            <person name="Horton D.L."/>
            <person name="Alikhan N.F."/>
            <person name="Baker D."/>
            <person name="Gharbi K."/>
            <person name="Hall N."/>
            <person name="Watson M."/>
            <person name="Adriaenssens E.M."/>
            <person name="Foster-Nyarko E."/>
            <person name="Jarju S."/>
            <person name="Secka A."/>
            <person name="Antonio M."/>
            <person name="Oren A."/>
            <person name="Chaudhuri R.R."/>
            <person name="La Ragione R."/>
            <person name="Hildebrand F."/>
            <person name="Pallen M.J."/>
        </authorList>
    </citation>
    <scope>NUCLEOTIDE SEQUENCE</scope>
    <source>
        <strain evidence="7">ChiSjej5B23-6657</strain>
    </source>
</reference>
<feature type="transmembrane region" description="Helical" evidence="6">
    <location>
        <begin position="97"/>
        <end position="117"/>
    </location>
</feature>
<protein>
    <submittedName>
        <fullName evidence="7">Inorganic phosphate transporter</fullName>
    </submittedName>
</protein>
<evidence type="ECO:0000256" key="5">
    <source>
        <dbReference type="ARBA" id="ARBA00023136"/>
    </source>
</evidence>
<dbReference type="EMBL" id="DVHM01000024">
    <property type="protein sequence ID" value="HIR69897.1"/>
    <property type="molecule type" value="Genomic_DNA"/>
</dbReference>
<feature type="transmembrane region" description="Helical" evidence="6">
    <location>
        <begin position="154"/>
        <end position="178"/>
    </location>
</feature>
<dbReference type="AlphaFoldDB" id="A0A9D1E801"/>
<keyword evidence="3 6" id="KW-0812">Transmembrane</keyword>
<evidence type="ECO:0000256" key="1">
    <source>
        <dbReference type="ARBA" id="ARBA00004141"/>
    </source>
</evidence>
<feature type="transmembrane region" description="Helical" evidence="6">
    <location>
        <begin position="124"/>
        <end position="142"/>
    </location>
</feature>
<evidence type="ECO:0000313" key="8">
    <source>
        <dbReference type="Proteomes" id="UP000823912"/>
    </source>
</evidence>
<dbReference type="Proteomes" id="UP000823912">
    <property type="component" value="Unassembled WGS sequence"/>
</dbReference>
<feature type="transmembrane region" description="Helical" evidence="6">
    <location>
        <begin position="327"/>
        <end position="351"/>
    </location>
</feature>
<gene>
    <name evidence="7" type="ORF">IAA55_01290</name>
</gene>
<dbReference type="PANTHER" id="PTHR11101:SF80">
    <property type="entry name" value="PHOSPHATE TRANSPORTER"/>
    <property type="match status" value="1"/>
</dbReference>